<sequence>MKQKEAVVHMTRSEIHYRVRSVKVELFIKVRDSKPYIRQHAVIVLLNSKNNREIIHPITQFIFEKWKYKEYNTQKIHANNLSSFLNWVITQGGQMRLKSLEDLKLKHASAFLNYLTKQGKSRITVVSAQRTLTHFYHYLSKKKLLRFVTQQEFEMKRMPQTPNKKYIVPPFKGVIMPSKEIQHIAHMIPEKYILPFLETVVQVANPIALGVYLQMFGGIRQGEQVNVVRSDITSIGSYGAEGLVIKLRKKILRADLIDSSGSAGVKKERNQVVFPISDWLPTLYKYHLEQYEANDGSNALFVNRDGKAMSGRGYRYFFEKAKEHFLDALSLSKDPSDKVAALKLREYKWSTHIGRGIFTNLLAEEAHNPYDIALPRGDSNLSSSMVYQGNTLRMKENLENRMEDLYKDYLPKLVRE</sequence>
<keyword evidence="2" id="KW-0233">DNA recombination</keyword>
<evidence type="ECO:0000256" key="1">
    <source>
        <dbReference type="ARBA" id="ARBA00023125"/>
    </source>
</evidence>
<gene>
    <name evidence="5" type="ORF">P5G65_23770</name>
</gene>
<dbReference type="InterPro" id="IPR044068">
    <property type="entry name" value="CB"/>
</dbReference>
<protein>
    <recommendedName>
        <fullName evidence="4">Core-binding (CB) domain-containing protein</fullName>
    </recommendedName>
</protein>
<dbReference type="InterPro" id="IPR013762">
    <property type="entry name" value="Integrase-like_cat_sf"/>
</dbReference>
<evidence type="ECO:0000259" key="4">
    <source>
        <dbReference type="PROSITE" id="PS51900"/>
    </source>
</evidence>
<dbReference type="Proteomes" id="UP001355653">
    <property type="component" value="Unassembled WGS sequence"/>
</dbReference>
<dbReference type="RefSeq" id="WP_127455126.1">
    <property type="nucleotide sequence ID" value="NZ_JAROBY010000041.1"/>
</dbReference>
<dbReference type="InterPro" id="IPR010998">
    <property type="entry name" value="Integrase_recombinase_N"/>
</dbReference>
<keyword evidence="6" id="KW-1185">Reference proteome</keyword>
<dbReference type="Gene3D" id="1.10.443.10">
    <property type="entry name" value="Intergrase catalytic core"/>
    <property type="match status" value="1"/>
</dbReference>
<organism evidence="5 6">
    <name type="scientific">Paenibacillus chondroitinus</name>
    <dbReference type="NCBI Taxonomy" id="59842"/>
    <lineage>
        <taxon>Bacteria</taxon>
        <taxon>Bacillati</taxon>
        <taxon>Bacillota</taxon>
        <taxon>Bacilli</taxon>
        <taxon>Bacillales</taxon>
        <taxon>Paenibacillaceae</taxon>
        <taxon>Paenibacillus</taxon>
    </lineage>
</organism>
<dbReference type="PROSITE" id="PS51900">
    <property type="entry name" value="CB"/>
    <property type="match status" value="1"/>
</dbReference>
<dbReference type="EMBL" id="JAROBY010000041">
    <property type="protein sequence ID" value="MEB4796923.1"/>
    <property type="molecule type" value="Genomic_DNA"/>
</dbReference>
<keyword evidence="1 3" id="KW-0238">DNA-binding</keyword>
<feature type="domain" description="Core-binding (CB)" evidence="4">
    <location>
        <begin position="52"/>
        <end position="140"/>
    </location>
</feature>
<evidence type="ECO:0000313" key="6">
    <source>
        <dbReference type="Proteomes" id="UP001355653"/>
    </source>
</evidence>
<comment type="caution">
    <text evidence="5">The sequence shown here is derived from an EMBL/GenBank/DDBJ whole genome shotgun (WGS) entry which is preliminary data.</text>
</comment>
<dbReference type="Gene3D" id="1.10.150.130">
    <property type="match status" value="1"/>
</dbReference>
<evidence type="ECO:0000256" key="2">
    <source>
        <dbReference type="ARBA" id="ARBA00023172"/>
    </source>
</evidence>
<evidence type="ECO:0000256" key="3">
    <source>
        <dbReference type="PROSITE-ProRule" id="PRU01248"/>
    </source>
</evidence>
<name>A0ABU6DIW2_9BACL</name>
<evidence type="ECO:0000313" key="5">
    <source>
        <dbReference type="EMBL" id="MEB4796923.1"/>
    </source>
</evidence>
<dbReference type="InterPro" id="IPR011010">
    <property type="entry name" value="DNA_brk_join_enz"/>
</dbReference>
<reference evidence="5 6" key="1">
    <citation type="submission" date="2023-03" db="EMBL/GenBank/DDBJ databases">
        <title>Bacillus Genome Sequencing.</title>
        <authorList>
            <person name="Dunlap C."/>
        </authorList>
    </citation>
    <scope>NUCLEOTIDE SEQUENCE [LARGE SCALE GENOMIC DNA]</scope>
    <source>
        <strain evidence="5 6">NRS-1351</strain>
    </source>
</reference>
<dbReference type="SUPFAM" id="SSF56349">
    <property type="entry name" value="DNA breaking-rejoining enzymes"/>
    <property type="match status" value="1"/>
</dbReference>
<proteinExistence type="predicted"/>
<accession>A0ABU6DIW2</accession>